<sequence>MKWPLVAALCLPMPALADQTAFVEANLLSIFYHEMGHAVIDLMEVPIYGQEEDAADTMAVLLIDALYDEDTAQEIAYDSAFGFINDPDGKEEVAYWDLHGTDEQRYYNHICLFYGAAPDEREELAEELGLPEERAESCADEYEQAISSWGQIFDEMEKPGSGESFKLALGSGDREALIRPLLEAEIGELNSDFSLPETVEIRIESCGEANAFYDPDSISITMCTEFVPHLEELFQKFE</sequence>
<keyword evidence="3" id="KW-1185">Reference proteome</keyword>
<name>A0A4R7LI15_9RHOB</name>
<feature type="chain" id="PRO_5020309145" evidence="1">
    <location>
        <begin position="18"/>
        <end position="238"/>
    </location>
</feature>
<evidence type="ECO:0000256" key="1">
    <source>
        <dbReference type="SAM" id="SignalP"/>
    </source>
</evidence>
<dbReference type="Proteomes" id="UP000294563">
    <property type="component" value="Unassembled WGS sequence"/>
</dbReference>
<evidence type="ECO:0000313" key="3">
    <source>
        <dbReference type="Proteomes" id="UP000294563"/>
    </source>
</evidence>
<proteinExistence type="predicted"/>
<dbReference type="EMBL" id="SOBH01000003">
    <property type="protein sequence ID" value="TDT74196.1"/>
    <property type="molecule type" value="Genomic_DNA"/>
</dbReference>
<feature type="signal peptide" evidence="1">
    <location>
        <begin position="1"/>
        <end position="17"/>
    </location>
</feature>
<evidence type="ECO:0000313" key="2">
    <source>
        <dbReference type="EMBL" id="TDT74196.1"/>
    </source>
</evidence>
<comment type="caution">
    <text evidence="2">The sequence shown here is derived from an EMBL/GenBank/DDBJ whole genome shotgun (WGS) entry which is preliminary data.</text>
</comment>
<protein>
    <submittedName>
        <fullName evidence="2">Putative metallopeptidase DUF4344</fullName>
    </submittedName>
</protein>
<gene>
    <name evidence="2" type="ORF">BDE40_2984</name>
</gene>
<reference evidence="2 3" key="1">
    <citation type="submission" date="2019-03" db="EMBL/GenBank/DDBJ databases">
        <title>Genomic Encyclopedia of Archaeal and Bacterial Type Strains, Phase II (KMG-II): from individual species to whole genera.</title>
        <authorList>
            <person name="Goeker M."/>
        </authorList>
    </citation>
    <scope>NUCLEOTIDE SEQUENCE [LARGE SCALE GENOMIC DNA]</scope>
    <source>
        <strain evidence="2 3">DSM 29467</strain>
    </source>
</reference>
<accession>A0A4R7LI15</accession>
<dbReference type="InterPro" id="IPR025644">
    <property type="entry name" value="DUF4344"/>
</dbReference>
<dbReference type="AlphaFoldDB" id="A0A4R7LI15"/>
<dbReference type="OrthoDB" id="935695at2"/>
<keyword evidence="1" id="KW-0732">Signal</keyword>
<dbReference type="Pfam" id="PF14247">
    <property type="entry name" value="DUF4344"/>
    <property type="match status" value="2"/>
</dbReference>
<organism evidence="2 3">
    <name type="scientific">Litoreibacter halocynthiae</name>
    <dbReference type="NCBI Taxonomy" id="1242689"/>
    <lineage>
        <taxon>Bacteria</taxon>
        <taxon>Pseudomonadati</taxon>
        <taxon>Pseudomonadota</taxon>
        <taxon>Alphaproteobacteria</taxon>
        <taxon>Rhodobacterales</taxon>
        <taxon>Roseobacteraceae</taxon>
        <taxon>Litoreibacter</taxon>
    </lineage>
</organism>